<accession>K1WMK9</accession>
<keyword evidence="2" id="KW-1185">Reference proteome</keyword>
<evidence type="ECO:0000313" key="1">
    <source>
        <dbReference type="EMBL" id="EKD13562.1"/>
    </source>
</evidence>
<proteinExistence type="predicted"/>
<dbReference type="InParanoid" id="K1WMK9"/>
<dbReference type="EMBL" id="JH921449">
    <property type="protein sequence ID" value="EKD13562.1"/>
    <property type="molecule type" value="Genomic_DNA"/>
</dbReference>
<protein>
    <submittedName>
        <fullName evidence="1">Uncharacterized protein</fullName>
    </submittedName>
</protein>
<reference evidence="1 2" key="1">
    <citation type="journal article" date="2012" name="BMC Genomics">
        <title>Sequencing the genome of Marssonina brunnea reveals fungus-poplar co-evolution.</title>
        <authorList>
            <person name="Zhu S."/>
            <person name="Cao Y.-Z."/>
            <person name="Jiang C."/>
            <person name="Tan B.-Y."/>
            <person name="Wang Z."/>
            <person name="Feng S."/>
            <person name="Zhang L."/>
            <person name="Su X.-H."/>
            <person name="Brejova B."/>
            <person name="Vinar T."/>
            <person name="Xu M."/>
            <person name="Wang M.-X."/>
            <person name="Zhang S.-G."/>
            <person name="Huang M.-R."/>
            <person name="Wu R."/>
            <person name="Zhou Y."/>
        </authorList>
    </citation>
    <scope>NUCLEOTIDE SEQUENCE [LARGE SCALE GENOMIC DNA]</scope>
    <source>
        <strain evidence="1 2">MB_m1</strain>
    </source>
</reference>
<name>K1WMK9_MARBU</name>
<dbReference type="GeneID" id="18764215"/>
<dbReference type="RefSeq" id="XP_007296169.1">
    <property type="nucleotide sequence ID" value="XM_007296107.1"/>
</dbReference>
<dbReference type="AlphaFoldDB" id="K1WMK9"/>
<dbReference type="OrthoDB" id="3491253at2759"/>
<evidence type="ECO:0000313" key="2">
    <source>
        <dbReference type="Proteomes" id="UP000006753"/>
    </source>
</evidence>
<organism evidence="1 2">
    <name type="scientific">Marssonina brunnea f. sp. multigermtubi (strain MB_m1)</name>
    <name type="common">Marssonina leaf spot fungus</name>
    <dbReference type="NCBI Taxonomy" id="1072389"/>
    <lineage>
        <taxon>Eukaryota</taxon>
        <taxon>Fungi</taxon>
        <taxon>Dikarya</taxon>
        <taxon>Ascomycota</taxon>
        <taxon>Pezizomycotina</taxon>
        <taxon>Leotiomycetes</taxon>
        <taxon>Helotiales</taxon>
        <taxon>Drepanopezizaceae</taxon>
        <taxon>Drepanopeziza</taxon>
    </lineage>
</organism>
<dbReference type="Proteomes" id="UP000006753">
    <property type="component" value="Unassembled WGS sequence"/>
</dbReference>
<sequence length="188" mass="19961">MSDSTVTMRAEESPDDGSNTITLPYRDAPHAAALDPISNTLVATATLSATPPSSRPFRTAAVKTYRTDQLGSRTWECRVCSKPATQVHHAAASILSPQGSKLLDTAVPTCSAVRCRTHGFEIAQQFSNTAAPESDVTHCGNCGGRSRTALCGGCTFAYNSKRTVQAATSFKRPRNRTAKTQAVSDAEP</sequence>
<dbReference type="HOGENOM" id="CLU_1441336_0_0_1"/>
<gene>
    <name evidence="1" type="ORF">MBM_08280</name>
</gene>
<dbReference type="KEGG" id="mbe:MBM_08280"/>